<evidence type="ECO:0000313" key="2">
    <source>
        <dbReference type="EMBL" id="POM76502.1"/>
    </source>
</evidence>
<protein>
    <submittedName>
        <fullName evidence="2">EndonucleaseReverse transcriptase</fullName>
    </submittedName>
</protein>
<sequence length="132" mass="15087">MSRTFVTIDREKLLEVLRMFLQEDKIRLIRLLMSDTTLSLRVGHQVLQSFDSNTDLANHPAIPSDLLRQIIVYAGDADFICRDPALVPLIQTHTPEVLVHWSLQMIASKTERARLRRSTTPASPDPRARAEE</sequence>
<name>A0A2P4YFB4_9STRA</name>
<keyword evidence="3" id="KW-1185">Reference proteome</keyword>
<reference evidence="2 3" key="1">
    <citation type="journal article" date="2017" name="Genome Biol. Evol.">
        <title>Phytophthora megakarya and P. palmivora, closely related causal agents of cacao black pod rot, underwent increases in genome sizes and gene numbers by different mechanisms.</title>
        <authorList>
            <person name="Ali S.S."/>
            <person name="Shao J."/>
            <person name="Lary D.J."/>
            <person name="Kronmiller B."/>
            <person name="Shen D."/>
            <person name="Strem M.D."/>
            <person name="Amoako-Attah I."/>
            <person name="Akrofi A.Y."/>
            <person name="Begoude B.A."/>
            <person name="Ten Hoopen G.M."/>
            <person name="Coulibaly K."/>
            <person name="Kebe B.I."/>
            <person name="Melnick R.L."/>
            <person name="Guiltinan M.J."/>
            <person name="Tyler B.M."/>
            <person name="Meinhardt L.W."/>
            <person name="Bailey B.A."/>
        </authorList>
    </citation>
    <scope>NUCLEOTIDE SEQUENCE [LARGE SCALE GENOMIC DNA]</scope>
    <source>
        <strain evidence="3">sbr112.9</strain>
    </source>
</reference>
<dbReference type="EMBL" id="NCKW01003430">
    <property type="protein sequence ID" value="POM76502.1"/>
    <property type="molecule type" value="Genomic_DNA"/>
</dbReference>
<accession>A0A2P4YFB4</accession>
<dbReference type="GO" id="GO:0004519">
    <property type="term" value="F:endonuclease activity"/>
    <property type="evidence" value="ECO:0007669"/>
    <property type="project" value="UniProtKB-KW"/>
</dbReference>
<keyword evidence="2" id="KW-0540">Nuclease</keyword>
<feature type="region of interest" description="Disordered" evidence="1">
    <location>
        <begin position="112"/>
        <end position="132"/>
    </location>
</feature>
<proteinExistence type="predicted"/>
<dbReference type="OrthoDB" id="117013at2759"/>
<evidence type="ECO:0000256" key="1">
    <source>
        <dbReference type="SAM" id="MobiDB-lite"/>
    </source>
</evidence>
<gene>
    <name evidence="2" type="ORF">PHPALM_6249</name>
</gene>
<dbReference type="AlphaFoldDB" id="A0A2P4YFB4"/>
<organism evidence="2 3">
    <name type="scientific">Phytophthora palmivora</name>
    <dbReference type="NCBI Taxonomy" id="4796"/>
    <lineage>
        <taxon>Eukaryota</taxon>
        <taxon>Sar</taxon>
        <taxon>Stramenopiles</taxon>
        <taxon>Oomycota</taxon>
        <taxon>Peronosporomycetes</taxon>
        <taxon>Peronosporales</taxon>
        <taxon>Peronosporaceae</taxon>
        <taxon>Phytophthora</taxon>
    </lineage>
</organism>
<dbReference type="Proteomes" id="UP000237271">
    <property type="component" value="Unassembled WGS sequence"/>
</dbReference>
<comment type="caution">
    <text evidence="2">The sequence shown here is derived from an EMBL/GenBank/DDBJ whole genome shotgun (WGS) entry which is preliminary data.</text>
</comment>
<keyword evidence="2" id="KW-0378">Hydrolase</keyword>
<evidence type="ECO:0000313" key="3">
    <source>
        <dbReference type="Proteomes" id="UP000237271"/>
    </source>
</evidence>
<keyword evidence="2" id="KW-0255">Endonuclease</keyword>